<dbReference type="InterPro" id="IPR011059">
    <property type="entry name" value="Metal-dep_hydrolase_composite"/>
</dbReference>
<comment type="caution">
    <text evidence="2">The sequence shown here is derived from an EMBL/GenBank/DDBJ whole genome shotgun (WGS) entry which is preliminary data.</text>
</comment>
<evidence type="ECO:0000313" key="2">
    <source>
        <dbReference type="EMBL" id="GGI56716.1"/>
    </source>
</evidence>
<dbReference type="PANTHER" id="PTHR43135">
    <property type="entry name" value="ALPHA-D-RIBOSE 1-METHYLPHOSPHONATE 5-TRIPHOSPHATE DIPHOSPHATASE"/>
    <property type="match status" value="1"/>
</dbReference>
<dbReference type="EMBL" id="BMDQ01000001">
    <property type="protein sequence ID" value="GGI56716.1"/>
    <property type="molecule type" value="Genomic_DNA"/>
</dbReference>
<accession>A0ABQ2BXU5</accession>
<proteinExistence type="predicted"/>
<dbReference type="InterPro" id="IPR051781">
    <property type="entry name" value="Metallo-dep_Hydrolase"/>
</dbReference>
<dbReference type="SUPFAM" id="SSF51338">
    <property type="entry name" value="Composite domain of metallo-dependent hydrolases"/>
    <property type="match status" value="1"/>
</dbReference>
<dbReference type="Proteomes" id="UP000624701">
    <property type="component" value="Unassembled WGS sequence"/>
</dbReference>
<protein>
    <recommendedName>
        <fullName evidence="1">Amidohydrolase-related domain-containing protein</fullName>
    </recommendedName>
</protein>
<feature type="domain" description="Amidohydrolase-related" evidence="1">
    <location>
        <begin position="394"/>
        <end position="506"/>
    </location>
</feature>
<dbReference type="PANTHER" id="PTHR43135:SF3">
    <property type="entry name" value="ALPHA-D-RIBOSE 1-METHYLPHOSPHONATE 5-TRIPHOSPHATE DIPHOSPHATASE"/>
    <property type="match status" value="1"/>
</dbReference>
<reference evidence="3" key="1">
    <citation type="journal article" date="2019" name="Int. J. Syst. Evol. Microbiol.">
        <title>The Global Catalogue of Microorganisms (GCM) 10K type strain sequencing project: providing services to taxonomists for standard genome sequencing and annotation.</title>
        <authorList>
            <consortium name="The Broad Institute Genomics Platform"/>
            <consortium name="The Broad Institute Genome Sequencing Center for Infectious Disease"/>
            <person name="Wu L."/>
            <person name="Ma J."/>
        </authorList>
    </citation>
    <scope>NUCLEOTIDE SEQUENCE [LARGE SCALE GENOMIC DNA]</scope>
    <source>
        <strain evidence="3">CCM 8681</strain>
    </source>
</reference>
<evidence type="ECO:0000313" key="3">
    <source>
        <dbReference type="Proteomes" id="UP000624701"/>
    </source>
</evidence>
<gene>
    <name evidence="2" type="ORF">GCM10011444_10250</name>
</gene>
<sequence>MGCNHENSYLLLDDAIYFKNATIITANQHGEIINNQSHLIVQSDSIVYVGEKAPQIKGKYNTIDVKGKYNTIDVKGKYIIPGLIDSHVHLANIPGLNFKQRKNNPELVSVYFEQLPKSFLYYGFTALIDLNNFAPNIIDRINTASFKPDIYTCGEQVQVMNDFMMEMEELPLRHRYQSSFLYDSYNENVEFPDSIDLKQHTPRKVIENLGKENAICVKTLYEDETTGFKKFWESPTKHIMKELIDEAHNENLPVILHATSFEGQSFAESVDVDIIAHGMWNWTSNPKELEHTKLPKAHQDLLKSISNKKIGYQPTFRTLFAEDDVLTESLLRDEEMKNVLPKIFIDWLHTEETQWIKKRLLNRINFIKKVNPELYKQARANFESDEEMRQKLTEAVKKRLEIIAKFLSDNNANLLFGSDGVAMNMYTNPPGYNGFLELTHWDNAGISLETIFKAVTINNAKAFNLIDEIGSIKTGKKANLLILNKNPLEDINAYNSIETVIVKGRLIDRVLLSAQNLE</sequence>
<dbReference type="InterPro" id="IPR006680">
    <property type="entry name" value="Amidohydro-rel"/>
</dbReference>
<name>A0ABQ2BXU5_9FLAO</name>
<keyword evidence="3" id="KW-1185">Reference proteome</keyword>
<feature type="domain" description="Amidohydrolase-related" evidence="1">
    <location>
        <begin position="78"/>
        <end position="260"/>
    </location>
</feature>
<organism evidence="2 3">
    <name type="scientific">Winogradskyella haliclonae</name>
    <dbReference type="NCBI Taxonomy" id="2048558"/>
    <lineage>
        <taxon>Bacteria</taxon>
        <taxon>Pseudomonadati</taxon>
        <taxon>Bacteroidota</taxon>
        <taxon>Flavobacteriia</taxon>
        <taxon>Flavobacteriales</taxon>
        <taxon>Flavobacteriaceae</taxon>
        <taxon>Winogradskyella</taxon>
    </lineage>
</organism>
<dbReference type="InterPro" id="IPR032466">
    <property type="entry name" value="Metal_Hydrolase"/>
</dbReference>
<dbReference type="SUPFAM" id="SSF51556">
    <property type="entry name" value="Metallo-dependent hydrolases"/>
    <property type="match status" value="1"/>
</dbReference>
<dbReference type="Gene3D" id="3.40.50.10910">
    <property type="entry name" value="Amidohydrolase"/>
    <property type="match status" value="1"/>
</dbReference>
<dbReference type="Pfam" id="PF01979">
    <property type="entry name" value="Amidohydro_1"/>
    <property type="match status" value="2"/>
</dbReference>
<evidence type="ECO:0000259" key="1">
    <source>
        <dbReference type="Pfam" id="PF01979"/>
    </source>
</evidence>
<dbReference type="Gene3D" id="2.30.40.10">
    <property type="entry name" value="Urease, subunit C, domain 1"/>
    <property type="match status" value="2"/>
</dbReference>